<proteinExistence type="predicted"/>
<dbReference type="EMBL" id="KP706802">
    <property type="protein sequence ID" value="AKD28129.1"/>
    <property type="molecule type" value="Genomic_DNA"/>
</dbReference>
<accession>A0A0F6T1D4</accession>
<sequence>MKHSRPIKYSDIFILTNKVYRTIKHLQIYFTCPNGENLVKISFLSLYISTSYRFLAKRLRMHNFFLLLISLSLPPSLPTADESAHRIIPDNFLCQQGERRRRRRRRGHPTKLSHSCKFHDVRAS</sequence>
<protein>
    <submittedName>
        <fullName evidence="1">Uncharacterized protein</fullName>
    </submittedName>
</protein>
<organism evidence="1">
    <name type="scientific">Glypta fumiferanae</name>
    <dbReference type="NCBI Taxonomy" id="389681"/>
    <lineage>
        <taxon>Eukaryota</taxon>
        <taxon>Metazoa</taxon>
        <taxon>Ecdysozoa</taxon>
        <taxon>Arthropoda</taxon>
        <taxon>Hexapoda</taxon>
        <taxon>Insecta</taxon>
        <taxon>Pterygota</taxon>
        <taxon>Neoptera</taxon>
        <taxon>Endopterygota</taxon>
        <taxon>Hymenoptera</taxon>
        <taxon>Apocrita</taxon>
        <taxon>Ichneumonoidea</taxon>
        <taxon>Ichneumonidae</taxon>
        <taxon>Banchinae</taxon>
        <taxon>Glypta</taxon>
    </lineage>
</organism>
<evidence type="ECO:0000313" key="1">
    <source>
        <dbReference type="EMBL" id="AKD28129.1"/>
    </source>
</evidence>
<dbReference type="AlphaFoldDB" id="A0A0F6T1D4"/>
<name>A0A0F6T1D4_9HYME</name>
<reference evidence="1" key="1">
    <citation type="journal article" date="2015" name="J. Virol.">
        <title>Genomic and Proteomic Analyses Indicate that Banchine and Campoplegine Polydnaviruses Have Similar, if Not Identical, Viral Ancestors.</title>
        <authorList>
            <person name="Beliveau C."/>
            <person name="Cohen A."/>
            <person name="Stewart D."/>
            <person name="Periquet G."/>
            <person name="Djoumad A."/>
            <person name="Kuhn L."/>
            <person name="Stoltz D."/>
            <person name="Volkoff A.-N."/>
            <person name="Herniou E."/>
            <person name="Drezen J.-M."/>
            <person name="Cusson M."/>
        </authorList>
    </citation>
    <scope>NUCLEOTIDE SEQUENCE</scope>
</reference>